<gene>
    <name evidence="1" type="ORF">ACFOOI_21015</name>
</gene>
<dbReference type="Proteomes" id="UP001595616">
    <property type="component" value="Unassembled WGS sequence"/>
</dbReference>
<evidence type="ECO:0000313" key="2">
    <source>
        <dbReference type="Proteomes" id="UP001595616"/>
    </source>
</evidence>
<dbReference type="Gene3D" id="2.40.160.60">
    <property type="entry name" value="Outer membrane protein transport protein (OMPP1/FadL/TodX)"/>
    <property type="match status" value="1"/>
</dbReference>
<keyword evidence="2" id="KW-1185">Reference proteome</keyword>
<protein>
    <submittedName>
        <fullName evidence="1">Uncharacterized protein</fullName>
    </submittedName>
</protein>
<name>A0ABV7Z3X1_9BACT</name>
<reference evidence="2" key="1">
    <citation type="journal article" date="2019" name="Int. J. Syst. Evol. Microbiol.">
        <title>The Global Catalogue of Microorganisms (GCM) 10K type strain sequencing project: providing services to taxonomists for standard genome sequencing and annotation.</title>
        <authorList>
            <consortium name="The Broad Institute Genomics Platform"/>
            <consortium name="The Broad Institute Genome Sequencing Center for Infectious Disease"/>
            <person name="Wu L."/>
            <person name="Ma J."/>
        </authorList>
    </citation>
    <scope>NUCLEOTIDE SEQUENCE [LARGE SCALE GENOMIC DNA]</scope>
    <source>
        <strain evidence="2">CECT 7956</strain>
    </source>
</reference>
<dbReference type="RefSeq" id="WP_379840065.1">
    <property type="nucleotide sequence ID" value="NZ_JBHRYQ010000001.1"/>
</dbReference>
<sequence length="504" mass="54357">MKKLLLGILIGSFGISNTNAQLTLNGHFYGEDALKFYTSNNSGSAKVQGMGGAFTALGGDMSNAFLNPAGLGYYNKSEFSFSPVFVNQTTNSNYLGENNTLSSSGLKLGQLGAIFSSNGVGTRKKRSAWGITYNTLANFNNSFTYSGSNKRSSLTDYYAEKATQRGVSSTALNEEFNTQTGQTQTSTAMYYQAFLIDPIDGGGYRASELSIPVAQNGRVSESGALSQINVSYGANFDDRTYVGASLGIQNLNYAQLTDHTENFPNGEIFNSFRNSDDLYVKGSGINLSVGAIFKVSNNVNIGANLTSPTAMKVNETFQSTVTINQKPNTFTTDYPTISTVPNDFTYRITSPLKANVGAAVFLPNKIGVVNIETEYIGYSRMNVKDKQDQRWSSDQKQGIQNQFKDVINLKAGAELRFGIARVRGGVNYLGDPIRVSNDFNTGNTLVGSLGAGVKTAKFYGDVSYSRSKTSAAYTPYTLSNTADYSSVGYNKNQGIVAISLGTYF</sequence>
<accession>A0ABV7Z3X1</accession>
<organism evidence="1 2">
    <name type="scientific">Lacihabitans lacunae</name>
    <dbReference type="NCBI Taxonomy" id="1028214"/>
    <lineage>
        <taxon>Bacteria</taxon>
        <taxon>Pseudomonadati</taxon>
        <taxon>Bacteroidota</taxon>
        <taxon>Cytophagia</taxon>
        <taxon>Cytophagales</taxon>
        <taxon>Leadbetterellaceae</taxon>
        <taxon>Lacihabitans</taxon>
    </lineage>
</organism>
<proteinExistence type="predicted"/>
<evidence type="ECO:0000313" key="1">
    <source>
        <dbReference type="EMBL" id="MFC3813160.1"/>
    </source>
</evidence>
<dbReference type="EMBL" id="JBHRYQ010000001">
    <property type="protein sequence ID" value="MFC3813160.1"/>
    <property type="molecule type" value="Genomic_DNA"/>
</dbReference>
<comment type="caution">
    <text evidence="1">The sequence shown here is derived from an EMBL/GenBank/DDBJ whole genome shotgun (WGS) entry which is preliminary data.</text>
</comment>
<dbReference type="SUPFAM" id="SSF56935">
    <property type="entry name" value="Porins"/>
    <property type="match status" value="1"/>
</dbReference>